<keyword evidence="2" id="KW-1185">Reference proteome</keyword>
<sequence length="456" mass="53661">LYTGPYQEQYLTDSCVLRLSDGQYSTDPITLRFRIRRVDGTNGGLSHSSLPYLPITNLQTLRPLEYPDSTITEENDKEGHQMHQNDASDTILDSFNTVILMATINRFTFIQYKDIQPDKLNHNQIEITFHLNDNSSLFPCGLISHISNPLKNIIKFTKNEVQNHQIVFYAINCENYLNKQFQIDFQLINSYGDYLSQKSIIISIQKNNHLLPELEQFSDLLILPYTDTLIKTNHLSIKDKDTNPDYLIYIILRYNEQYKQYGQFINMNNNKNNNNETIQCFTQSQINSNQILFSSYSIKNQSFSIDLLIFDAGDIGQIIDFNQLCNNILLEYHLINKTNNQEHFHPFIERMNYIIKQNNTKMIQLNEPLKFNIRYKQLKHLNNNDQLLINNAPKPDTLETILPGYVGFYLSSENIYTLNPWLQFKLLNYDKMNCELFNKIENKSIHDYFYQNDLNR</sequence>
<evidence type="ECO:0000313" key="1">
    <source>
        <dbReference type="EMBL" id="VDP82578.1"/>
    </source>
</evidence>
<dbReference type="AlphaFoldDB" id="A0A183Q1J4"/>
<dbReference type="Proteomes" id="UP000269396">
    <property type="component" value="Unassembled WGS sequence"/>
</dbReference>
<reference evidence="1 2" key="1">
    <citation type="submission" date="2018-11" db="EMBL/GenBank/DDBJ databases">
        <authorList>
            <consortium name="Pathogen Informatics"/>
        </authorList>
    </citation>
    <scope>NUCLEOTIDE SEQUENCE [LARGE SCALE GENOMIC DNA]</scope>
    <source>
        <strain>Denwood</strain>
        <strain evidence="2">Zambia</strain>
    </source>
</reference>
<protein>
    <submittedName>
        <fullName evidence="1">Uncharacterized protein</fullName>
    </submittedName>
</protein>
<dbReference type="STRING" id="31246.A0A183Q1J4"/>
<dbReference type="Pfam" id="PF16184">
    <property type="entry name" value="Cadherin_3"/>
    <property type="match status" value="1"/>
</dbReference>
<gene>
    <name evidence="1" type="ORF">SMTD_LOCUS20480</name>
</gene>
<feature type="non-terminal residue" evidence="1">
    <location>
        <position position="1"/>
    </location>
</feature>
<accession>A0A183Q1J4</accession>
<name>A0A183Q1J4_9TREM</name>
<feature type="non-terminal residue" evidence="1">
    <location>
        <position position="456"/>
    </location>
</feature>
<organism evidence="1 2">
    <name type="scientific">Schistosoma mattheei</name>
    <dbReference type="NCBI Taxonomy" id="31246"/>
    <lineage>
        <taxon>Eukaryota</taxon>
        <taxon>Metazoa</taxon>
        <taxon>Spiralia</taxon>
        <taxon>Lophotrochozoa</taxon>
        <taxon>Platyhelminthes</taxon>
        <taxon>Trematoda</taxon>
        <taxon>Digenea</taxon>
        <taxon>Strigeidida</taxon>
        <taxon>Schistosomatoidea</taxon>
        <taxon>Schistosomatidae</taxon>
        <taxon>Schistosoma</taxon>
    </lineage>
</organism>
<dbReference type="EMBL" id="UZAL01044555">
    <property type="protein sequence ID" value="VDP82578.1"/>
    <property type="molecule type" value="Genomic_DNA"/>
</dbReference>
<evidence type="ECO:0000313" key="2">
    <source>
        <dbReference type="Proteomes" id="UP000269396"/>
    </source>
</evidence>
<proteinExistence type="predicted"/>